<keyword evidence="6" id="KW-0812">Transmembrane</keyword>
<dbReference type="InterPro" id="IPR036890">
    <property type="entry name" value="HATPase_C_sf"/>
</dbReference>
<evidence type="ECO:0000259" key="14">
    <source>
        <dbReference type="PROSITE" id="PS50885"/>
    </source>
</evidence>
<organism evidence="15 16">
    <name type="scientific">Acidovorax temperans</name>
    <dbReference type="NCBI Taxonomy" id="80878"/>
    <lineage>
        <taxon>Bacteria</taxon>
        <taxon>Pseudomonadati</taxon>
        <taxon>Pseudomonadota</taxon>
        <taxon>Betaproteobacteria</taxon>
        <taxon>Burkholderiales</taxon>
        <taxon>Comamonadaceae</taxon>
        <taxon>Acidovorax</taxon>
    </lineage>
</organism>
<comment type="caution">
    <text evidence="15">The sequence shown here is derived from an EMBL/GenBank/DDBJ whole genome shotgun (WGS) entry which is preliminary data.</text>
</comment>
<dbReference type="PANTHER" id="PTHR45436:SF14">
    <property type="entry name" value="SENSOR PROTEIN QSEC"/>
    <property type="match status" value="1"/>
</dbReference>
<keyword evidence="9" id="KW-0067">ATP-binding</keyword>
<keyword evidence="11" id="KW-0902">Two-component regulatory system</keyword>
<dbReference type="CDD" id="cd00082">
    <property type="entry name" value="HisKA"/>
    <property type="match status" value="1"/>
</dbReference>
<dbReference type="InterPro" id="IPR050428">
    <property type="entry name" value="TCS_sensor_his_kinase"/>
</dbReference>
<evidence type="ECO:0000259" key="13">
    <source>
        <dbReference type="PROSITE" id="PS50109"/>
    </source>
</evidence>
<dbReference type="SMART" id="SM00388">
    <property type="entry name" value="HisKA"/>
    <property type="match status" value="1"/>
</dbReference>
<dbReference type="OrthoDB" id="8554694at2"/>
<evidence type="ECO:0000256" key="6">
    <source>
        <dbReference type="ARBA" id="ARBA00022692"/>
    </source>
</evidence>
<dbReference type="RefSeq" id="WP_044400341.1">
    <property type="nucleotide sequence ID" value="NZ_JXYQ01000053.1"/>
</dbReference>
<feature type="domain" description="Histidine kinase" evidence="13">
    <location>
        <begin position="239"/>
        <end position="450"/>
    </location>
</feature>
<keyword evidence="10" id="KW-1133">Transmembrane helix</keyword>
<dbReference type="Gene3D" id="1.20.5.1040">
    <property type="entry name" value="Sensor protein qsec"/>
    <property type="match status" value="1"/>
</dbReference>
<dbReference type="GO" id="GO:0005886">
    <property type="term" value="C:plasma membrane"/>
    <property type="evidence" value="ECO:0007669"/>
    <property type="project" value="TreeGrafter"/>
</dbReference>
<dbReference type="AlphaFoldDB" id="A0A0D7K9A4"/>
<dbReference type="Pfam" id="PF08521">
    <property type="entry name" value="2CSK_N"/>
    <property type="match status" value="1"/>
</dbReference>
<dbReference type="PANTHER" id="PTHR45436">
    <property type="entry name" value="SENSOR HISTIDINE KINASE YKOH"/>
    <property type="match status" value="1"/>
</dbReference>
<evidence type="ECO:0000256" key="9">
    <source>
        <dbReference type="ARBA" id="ARBA00022840"/>
    </source>
</evidence>
<name>A0A0D7K9A4_9BURK</name>
<evidence type="ECO:0000256" key="1">
    <source>
        <dbReference type="ARBA" id="ARBA00000085"/>
    </source>
</evidence>
<gene>
    <name evidence="15" type="ORF">RP29_15335</name>
</gene>
<dbReference type="SMART" id="SM00387">
    <property type="entry name" value="HATPase_c"/>
    <property type="match status" value="1"/>
</dbReference>
<dbReference type="Gene3D" id="3.30.565.10">
    <property type="entry name" value="Histidine kinase-like ATPase, C-terminal domain"/>
    <property type="match status" value="1"/>
</dbReference>
<keyword evidence="7" id="KW-0547">Nucleotide-binding</keyword>
<dbReference type="FunFam" id="1.10.287.130:FF:000035">
    <property type="entry name" value="Two-component sensor histidine kinase"/>
    <property type="match status" value="1"/>
</dbReference>
<dbReference type="GO" id="GO:0005524">
    <property type="term" value="F:ATP binding"/>
    <property type="evidence" value="ECO:0007669"/>
    <property type="project" value="UniProtKB-KW"/>
</dbReference>
<dbReference type="InterPro" id="IPR003660">
    <property type="entry name" value="HAMP_dom"/>
</dbReference>
<dbReference type="Pfam" id="PF02518">
    <property type="entry name" value="HATPase_c"/>
    <property type="match status" value="1"/>
</dbReference>
<dbReference type="PROSITE" id="PS50885">
    <property type="entry name" value="HAMP"/>
    <property type="match status" value="1"/>
</dbReference>
<dbReference type="InterPro" id="IPR013727">
    <property type="entry name" value="2CSK_N"/>
</dbReference>
<evidence type="ECO:0000256" key="10">
    <source>
        <dbReference type="ARBA" id="ARBA00022989"/>
    </source>
</evidence>
<dbReference type="PROSITE" id="PS50109">
    <property type="entry name" value="HIS_KIN"/>
    <property type="match status" value="1"/>
</dbReference>
<keyword evidence="16" id="KW-1185">Reference proteome</keyword>
<comment type="catalytic activity">
    <reaction evidence="1">
        <text>ATP + protein L-histidine = ADP + protein N-phospho-L-histidine.</text>
        <dbReference type="EC" id="2.7.13.3"/>
    </reaction>
</comment>
<evidence type="ECO:0000313" key="15">
    <source>
        <dbReference type="EMBL" id="KJA09708.1"/>
    </source>
</evidence>
<dbReference type="InterPro" id="IPR003594">
    <property type="entry name" value="HATPase_dom"/>
</dbReference>
<dbReference type="Proteomes" id="UP000032566">
    <property type="component" value="Unassembled WGS sequence"/>
</dbReference>
<feature type="domain" description="HAMP" evidence="14">
    <location>
        <begin position="179"/>
        <end position="231"/>
    </location>
</feature>
<keyword evidence="4" id="KW-0597">Phosphoprotein</keyword>
<accession>A0A0D7K9A4</accession>
<dbReference type="EMBL" id="JXYQ01000053">
    <property type="protein sequence ID" value="KJA09708.1"/>
    <property type="molecule type" value="Genomic_DNA"/>
</dbReference>
<dbReference type="InterPro" id="IPR005467">
    <property type="entry name" value="His_kinase_dom"/>
</dbReference>
<comment type="subcellular location">
    <subcellularLocation>
        <location evidence="2">Membrane</location>
        <topology evidence="2">Multi-pass membrane protein</topology>
    </subcellularLocation>
</comment>
<dbReference type="InterPro" id="IPR036097">
    <property type="entry name" value="HisK_dim/P_sf"/>
</dbReference>
<keyword evidence="12" id="KW-0472">Membrane</keyword>
<keyword evidence="8" id="KW-0418">Kinase</keyword>
<dbReference type="GO" id="GO:0000155">
    <property type="term" value="F:phosphorelay sensor kinase activity"/>
    <property type="evidence" value="ECO:0007669"/>
    <property type="project" value="InterPro"/>
</dbReference>
<evidence type="ECO:0000313" key="16">
    <source>
        <dbReference type="Proteomes" id="UP000032566"/>
    </source>
</evidence>
<evidence type="ECO:0000256" key="2">
    <source>
        <dbReference type="ARBA" id="ARBA00004141"/>
    </source>
</evidence>
<dbReference type="InterPro" id="IPR003661">
    <property type="entry name" value="HisK_dim/P_dom"/>
</dbReference>
<proteinExistence type="predicted"/>
<dbReference type="PATRIC" id="fig|80878.5.peg.2969"/>
<dbReference type="STRING" id="80878.RP29_15335"/>
<evidence type="ECO:0000256" key="11">
    <source>
        <dbReference type="ARBA" id="ARBA00023012"/>
    </source>
</evidence>
<sequence>MSVATPARTPRSLQARLLMTVLALVVVAWAAAAALAWQETDDEVSDLLDAHLAQTAALLRLQPLDELDEDRLTEAPELDKHQPRVVFQLWHEGQLLARSASAPHEPLTRRHKRGFADSTVDGKAWRVFVTQGRESDVRILVGELQSVREEIILASLTSILKPLAWALPLLALGIWWAVRGSVRPLEQLGRAVATRQPQSLEPLPTQGVPPEVLPLVTALNDLFERTARLLATEQQFTADAAHELRTPIAGIRMQAQVAQGAADSQERARALEATVQGCDRATRLVEQLLQLARLDAEPATGNAQSTPLADVIRPLVAECSPTAQRRQQEVAITKPLPAALHIPLPEPLARVLLRNLLDNALRYSPDGAQVRLQVAQTQGFTELTVEDSGPGLAPEQQARLGERFFRVLGTGQTGSGLGWSIVQRIARIHRLQISTDTSPELGGLRVKVRW</sequence>
<evidence type="ECO:0000256" key="5">
    <source>
        <dbReference type="ARBA" id="ARBA00022679"/>
    </source>
</evidence>
<dbReference type="Pfam" id="PF00512">
    <property type="entry name" value="HisKA"/>
    <property type="match status" value="1"/>
</dbReference>
<dbReference type="SUPFAM" id="SSF47384">
    <property type="entry name" value="Homodimeric domain of signal transducing histidine kinase"/>
    <property type="match status" value="1"/>
</dbReference>
<reference evidence="15 16" key="1">
    <citation type="submission" date="2014-12" db="EMBL/GenBank/DDBJ databases">
        <title>Isolation of bacteria from lake water.</title>
        <authorList>
            <person name="Sheng K.-Y."/>
            <person name="Chin P.-S."/>
            <person name="Chan K.-G."/>
            <person name="Tan G.S."/>
        </authorList>
    </citation>
    <scope>NUCLEOTIDE SEQUENCE [LARGE SCALE GENOMIC DNA]</scope>
    <source>
        <strain evidence="15 16">KY4</strain>
    </source>
</reference>
<evidence type="ECO:0000256" key="4">
    <source>
        <dbReference type="ARBA" id="ARBA00022553"/>
    </source>
</evidence>
<evidence type="ECO:0000256" key="3">
    <source>
        <dbReference type="ARBA" id="ARBA00012438"/>
    </source>
</evidence>
<evidence type="ECO:0000256" key="8">
    <source>
        <dbReference type="ARBA" id="ARBA00022777"/>
    </source>
</evidence>
<dbReference type="Gene3D" id="1.10.287.130">
    <property type="match status" value="1"/>
</dbReference>
<evidence type="ECO:0000256" key="12">
    <source>
        <dbReference type="ARBA" id="ARBA00023136"/>
    </source>
</evidence>
<dbReference type="SUPFAM" id="SSF55874">
    <property type="entry name" value="ATPase domain of HSP90 chaperone/DNA topoisomerase II/histidine kinase"/>
    <property type="match status" value="1"/>
</dbReference>
<protein>
    <recommendedName>
        <fullName evidence="3">histidine kinase</fullName>
        <ecNumber evidence="3">2.7.13.3</ecNumber>
    </recommendedName>
</protein>
<keyword evidence="5" id="KW-0808">Transferase</keyword>
<dbReference type="EC" id="2.7.13.3" evidence="3"/>
<evidence type="ECO:0000256" key="7">
    <source>
        <dbReference type="ARBA" id="ARBA00022741"/>
    </source>
</evidence>